<proteinExistence type="predicted"/>
<name>A0AAW1P4F0_9CHLO</name>
<reference evidence="1 2" key="1">
    <citation type="journal article" date="2024" name="Nat. Commun.">
        <title>Phylogenomics reveals the evolutionary origins of lichenization in chlorophyte algae.</title>
        <authorList>
            <person name="Puginier C."/>
            <person name="Libourel C."/>
            <person name="Otte J."/>
            <person name="Skaloud P."/>
            <person name="Haon M."/>
            <person name="Grisel S."/>
            <person name="Petersen M."/>
            <person name="Berrin J.G."/>
            <person name="Delaux P.M."/>
            <person name="Dal Grande F."/>
            <person name="Keller J."/>
        </authorList>
    </citation>
    <scope>NUCLEOTIDE SEQUENCE [LARGE SCALE GENOMIC DNA]</scope>
    <source>
        <strain evidence="1 2">SAG 2043</strain>
    </source>
</reference>
<dbReference type="EMBL" id="JALJOR010000021">
    <property type="protein sequence ID" value="KAK9803405.1"/>
    <property type="molecule type" value="Genomic_DNA"/>
</dbReference>
<evidence type="ECO:0000313" key="1">
    <source>
        <dbReference type="EMBL" id="KAK9803405.1"/>
    </source>
</evidence>
<dbReference type="Proteomes" id="UP001489004">
    <property type="component" value="Unassembled WGS sequence"/>
</dbReference>
<accession>A0AAW1P4F0</accession>
<dbReference type="AlphaFoldDB" id="A0AAW1P4F0"/>
<organism evidence="1 2">
    <name type="scientific">[Myrmecia] bisecta</name>
    <dbReference type="NCBI Taxonomy" id="41462"/>
    <lineage>
        <taxon>Eukaryota</taxon>
        <taxon>Viridiplantae</taxon>
        <taxon>Chlorophyta</taxon>
        <taxon>core chlorophytes</taxon>
        <taxon>Trebouxiophyceae</taxon>
        <taxon>Trebouxiales</taxon>
        <taxon>Trebouxiaceae</taxon>
        <taxon>Myrmecia</taxon>
    </lineage>
</organism>
<evidence type="ECO:0000313" key="2">
    <source>
        <dbReference type="Proteomes" id="UP001489004"/>
    </source>
</evidence>
<sequence>MIAYLGAPLWGVAAKGFIQHLFLSAAKELVYPLMQIVVRVAEAGGGRRGSTLLPKCIMALSCADAATCAVFTLLLWREAQVICCTPEVPFVYKPTVIVHGLLLAVWGKGRLALAANRFRQYRRELRRIAQVAQGLGKEE</sequence>
<keyword evidence="2" id="KW-1185">Reference proteome</keyword>
<gene>
    <name evidence="1" type="ORF">WJX72_007073</name>
</gene>
<comment type="caution">
    <text evidence="1">The sequence shown here is derived from an EMBL/GenBank/DDBJ whole genome shotgun (WGS) entry which is preliminary data.</text>
</comment>
<protein>
    <submittedName>
        <fullName evidence="1">Uncharacterized protein</fullName>
    </submittedName>
</protein>